<dbReference type="AlphaFoldDB" id="N1QVE3"/>
<organism evidence="3">
    <name type="scientific">Aegilops tauschii</name>
    <name type="common">Tausch's goatgrass</name>
    <name type="synonym">Aegilops squarrosa</name>
    <dbReference type="NCBI Taxonomy" id="37682"/>
    <lineage>
        <taxon>Eukaryota</taxon>
        <taxon>Viridiplantae</taxon>
        <taxon>Streptophyta</taxon>
        <taxon>Embryophyta</taxon>
        <taxon>Tracheophyta</taxon>
        <taxon>Spermatophyta</taxon>
        <taxon>Magnoliopsida</taxon>
        <taxon>Liliopsida</taxon>
        <taxon>Poales</taxon>
        <taxon>Poaceae</taxon>
        <taxon>BOP clade</taxon>
        <taxon>Pooideae</taxon>
        <taxon>Triticodae</taxon>
        <taxon>Triticeae</taxon>
        <taxon>Triticinae</taxon>
        <taxon>Aegilops</taxon>
    </lineage>
</organism>
<reference evidence="3" key="1">
    <citation type="submission" date="2015-06" db="UniProtKB">
        <authorList>
            <consortium name="EnsemblPlants"/>
        </authorList>
    </citation>
    <scope>IDENTIFICATION</scope>
</reference>
<evidence type="ECO:0000259" key="1">
    <source>
        <dbReference type="Pfam" id="PF03478"/>
    </source>
</evidence>
<protein>
    <submittedName>
        <fullName evidence="3">Uncharacterized protein</fullName>
    </submittedName>
</protein>
<evidence type="ECO:0000259" key="2">
    <source>
        <dbReference type="Pfam" id="PF12937"/>
    </source>
</evidence>
<dbReference type="InterPro" id="IPR001810">
    <property type="entry name" value="F-box_dom"/>
</dbReference>
<dbReference type="InterPro" id="IPR005174">
    <property type="entry name" value="KIB1-4_b-propeller"/>
</dbReference>
<dbReference type="PANTHER" id="PTHR33127:SF99">
    <property type="entry name" value="F-BOX DOMAIN-CONTAINING PROTEIN"/>
    <property type="match status" value="1"/>
</dbReference>
<dbReference type="InterPro" id="IPR036047">
    <property type="entry name" value="F-box-like_dom_sf"/>
</dbReference>
<dbReference type="SUPFAM" id="SSF81383">
    <property type="entry name" value="F-box domain"/>
    <property type="match status" value="1"/>
</dbReference>
<name>N1QVE3_AEGTA</name>
<dbReference type="Pfam" id="PF03478">
    <property type="entry name" value="Beta-prop_KIB1-4"/>
    <property type="match status" value="1"/>
</dbReference>
<evidence type="ECO:0000313" key="3">
    <source>
        <dbReference type="EnsemblPlants" id="EMT13277"/>
    </source>
</evidence>
<feature type="domain" description="KIB1-4 beta-propeller" evidence="1">
    <location>
        <begin position="211"/>
        <end position="322"/>
    </location>
</feature>
<dbReference type="Gene3D" id="1.20.1280.50">
    <property type="match status" value="1"/>
</dbReference>
<dbReference type="ExpressionAtlas" id="N1QVE3">
    <property type="expression patterns" value="baseline"/>
</dbReference>
<dbReference type="PANTHER" id="PTHR33127">
    <property type="entry name" value="TRANSMEMBRANE PROTEIN"/>
    <property type="match status" value="1"/>
</dbReference>
<accession>N1QVE3</accession>
<dbReference type="EnsemblPlants" id="EMT13277">
    <property type="protein sequence ID" value="EMT13277"/>
    <property type="gene ID" value="F775_03983"/>
</dbReference>
<feature type="domain" description="F-box" evidence="2">
    <location>
        <begin position="68"/>
        <end position="100"/>
    </location>
</feature>
<proteinExistence type="predicted"/>
<sequence length="462" mass="52722">MSCWAGTLAVTSVRPARELISYARDRDLLHRGLLATFCWDEKFNWNRLILMSESETATATASSRERDWSSLPADILVEILEYLRWSSHPSFGLVCRRWQSARALSPFYPAWITPLLLNVADVGSSNVRYYSPFYHKNFEIAYKLNTPGAKICCATGQHLTLCMKNLVLTAQLLTGDVCKLPPIIRGRFDAVVYDGNRRMFGVEKPFDCNPVLHNGLMYLLGEDGGLAVYDVSRHDGNFEILDKPSSFGFECEDSYLVESDQHELMAVLFGHRGTPVNVVKLNEHTMEWEKIENLEGRSLFTGTLSTTMKETNIKWMQNKIFLPRFYDWPQTVLVDLVQRDSELAFVPNSRFSDTTIEDNYGTDIWTYELGQDAEAGGHPPFLKKFMHSRRKNGTVADALSNDRGLADLQHDNTLAIAVDALRLWRLVHDTHINPDEHDKVRWLKEKEGAYTTSSAYKMLFQA</sequence>
<dbReference type="Pfam" id="PF12937">
    <property type="entry name" value="F-box-like"/>
    <property type="match status" value="1"/>
</dbReference>